<organism evidence="1">
    <name type="scientific">hydrothermal vent metagenome</name>
    <dbReference type="NCBI Taxonomy" id="652676"/>
    <lineage>
        <taxon>unclassified sequences</taxon>
        <taxon>metagenomes</taxon>
        <taxon>ecological metagenomes</taxon>
    </lineage>
</organism>
<accession>A0A3B0SHG8</accession>
<dbReference type="EMBL" id="UOEK01000184">
    <property type="protein sequence ID" value="VAW00269.1"/>
    <property type="molecule type" value="Genomic_DNA"/>
</dbReference>
<evidence type="ECO:0000313" key="1">
    <source>
        <dbReference type="EMBL" id="VAW00269.1"/>
    </source>
</evidence>
<sequence>MLFLSRCKNDPTLWPRALFKVLEGVFGTVEEYVEDDQLRAEVQGVSGEEVRSAVENAMEKLVDLMARRLHRTVDELSSGAASGGGRVG</sequence>
<reference evidence="1" key="1">
    <citation type="submission" date="2018-06" db="EMBL/GenBank/DDBJ databases">
        <authorList>
            <person name="Zhirakovskaya E."/>
        </authorList>
    </citation>
    <scope>NUCLEOTIDE SEQUENCE</scope>
</reference>
<name>A0A3B0SHG8_9ZZZZ</name>
<dbReference type="AlphaFoldDB" id="A0A3B0SHG8"/>
<gene>
    <name evidence="1" type="ORF">MNBD_ACTINO02-33</name>
</gene>
<protein>
    <submittedName>
        <fullName evidence="1">Uncharacterized protein</fullName>
    </submittedName>
</protein>
<proteinExistence type="predicted"/>